<proteinExistence type="predicted"/>
<dbReference type="EMBL" id="CM007903">
    <property type="protein sequence ID" value="OTF98970.1"/>
    <property type="molecule type" value="Genomic_DNA"/>
</dbReference>
<reference evidence="1" key="3">
    <citation type="submission" date="2020-06" db="EMBL/GenBank/DDBJ databases">
        <title>Helianthus annuus Genome sequencing and assembly Release 2.</title>
        <authorList>
            <person name="Gouzy J."/>
            <person name="Langlade N."/>
            <person name="Munos S."/>
        </authorList>
    </citation>
    <scope>NUCLEOTIDE SEQUENCE</scope>
    <source>
        <tissue evidence="1">Leaves</tissue>
    </source>
</reference>
<gene>
    <name evidence="2" type="ORF">HannXRQ_Chr14g0451461</name>
    <name evidence="1" type="ORF">HanXRQr2_Chr14g0655671</name>
</gene>
<dbReference type="AlphaFoldDB" id="A0A251SN82"/>
<name>A0A251SN82_HELAN</name>
<dbReference type="Gramene" id="mRNA:HanXRQr2_Chr14g0655671">
    <property type="protein sequence ID" value="mRNA:HanXRQr2_Chr14g0655671"/>
    <property type="gene ID" value="HanXRQr2_Chr14g0655671"/>
</dbReference>
<organism evidence="2 3">
    <name type="scientific">Helianthus annuus</name>
    <name type="common">Common sunflower</name>
    <dbReference type="NCBI Taxonomy" id="4232"/>
    <lineage>
        <taxon>Eukaryota</taxon>
        <taxon>Viridiplantae</taxon>
        <taxon>Streptophyta</taxon>
        <taxon>Embryophyta</taxon>
        <taxon>Tracheophyta</taxon>
        <taxon>Spermatophyta</taxon>
        <taxon>Magnoliopsida</taxon>
        <taxon>eudicotyledons</taxon>
        <taxon>Gunneridae</taxon>
        <taxon>Pentapetalae</taxon>
        <taxon>asterids</taxon>
        <taxon>campanulids</taxon>
        <taxon>Asterales</taxon>
        <taxon>Asteraceae</taxon>
        <taxon>Asteroideae</taxon>
        <taxon>Heliantheae alliance</taxon>
        <taxon>Heliantheae</taxon>
        <taxon>Helianthus</taxon>
    </lineage>
</organism>
<keyword evidence="3" id="KW-1185">Reference proteome</keyword>
<accession>A0A251SN82</accession>
<reference evidence="1 3" key="1">
    <citation type="journal article" date="2017" name="Nature">
        <title>The sunflower genome provides insights into oil metabolism, flowering and Asterid evolution.</title>
        <authorList>
            <person name="Badouin H."/>
            <person name="Gouzy J."/>
            <person name="Grassa C.J."/>
            <person name="Murat F."/>
            <person name="Staton S.E."/>
            <person name="Cottret L."/>
            <person name="Lelandais-Briere C."/>
            <person name="Owens G.L."/>
            <person name="Carrere S."/>
            <person name="Mayjonade B."/>
            <person name="Legrand L."/>
            <person name="Gill N."/>
            <person name="Kane N.C."/>
            <person name="Bowers J.E."/>
            <person name="Hubner S."/>
            <person name="Bellec A."/>
            <person name="Berard A."/>
            <person name="Berges H."/>
            <person name="Blanchet N."/>
            <person name="Boniface M.C."/>
            <person name="Brunel D."/>
            <person name="Catrice O."/>
            <person name="Chaidir N."/>
            <person name="Claudel C."/>
            <person name="Donnadieu C."/>
            <person name="Faraut T."/>
            <person name="Fievet G."/>
            <person name="Helmstetter N."/>
            <person name="King M."/>
            <person name="Knapp S.J."/>
            <person name="Lai Z."/>
            <person name="Le Paslier M.C."/>
            <person name="Lippi Y."/>
            <person name="Lorenzon L."/>
            <person name="Mandel J.R."/>
            <person name="Marage G."/>
            <person name="Marchand G."/>
            <person name="Marquand E."/>
            <person name="Bret-Mestries E."/>
            <person name="Morien E."/>
            <person name="Nambeesan S."/>
            <person name="Nguyen T."/>
            <person name="Pegot-Espagnet P."/>
            <person name="Pouilly N."/>
            <person name="Raftis F."/>
            <person name="Sallet E."/>
            <person name="Schiex T."/>
            <person name="Thomas J."/>
            <person name="Vandecasteele C."/>
            <person name="Vares D."/>
            <person name="Vear F."/>
            <person name="Vautrin S."/>
            <person name="Crespi M."/>
            <person name="Mangin B."/>
            <person name="Burke J.M."/>
            <person name="Salse J."/>
            <person name="Munos S."/>
            <person name="Vincourt P."/>
            <person name="Rieseberg L.H."/>
            <person name="Langlade N.B."/>
        </authorList>
    </citation>
    <scope>NUCLEOTIDE SEQUENCE [LARGE SCALE GENOMIC DNA]</scope>
    <source>
        <strain evidence="3">cv. SF193</strain>
        <tissue evidence="1">Leaves</tissue>
    </source>
</reference>
<dbReference type="InParanoid" id="A0A251SN82"/>
<dbReference type="EMBL" id="MNCJ02000329">
    <property type="protein sequence ID" value="KAF5770097.1"/>
    <property type="molecule type" value="Genomic_DNA"/>
</dbReference>
<protein>
    <submittedName>
        <fullName evidence="2">Uncharacterized protein</fullName>
    </submittedName>
</protein>
<evidence type="ECO:0000313" key="2">
    <source>
        <dbReference type="EMBL" id="OTF98970.1"/>
    </source>
</evidence>
<evidence type="ECO:0000313" key="1">
    <source>
        <dbReference type="EMBL" id="KAF5770097.1"/>
    </source>
</evidence>
<sequence length="61" mass="7122">MLGPFLLQFRHHTGRASAWKSTQSIQNRSNRHLYIGIWVRLCDMCTHERTSCVHISESPNL</sequence>
<reference evidence="2" key="2">
    <citation type="submission" date="2017-02" db="EMBL/GenBank/DDBJ databases">
        <title>Sunflower complete genome.</title>
        <authorList>
            <person name="Langlade N."/>
            <person name="Munos S."/>
        </authorList>
    </citation>
    <scope>NUCLEOTIDE SEQUENCE [LARGE SCALE GENOMIC DNA]</scope>
    <source>
        <tissue evidence="2">Leaves</tissue>
    </source>
</reference>
<evidence type="ECO:0000313" key="3">
    <source>
        <dbReference type="Proteomes" id="UP000215914"/>
    </source>
</evidence>
<dbReference type="Proteomes" id="UP000215914">
    <property type="component" value="Chromosome 14"/>
</dbReference>